<evidence type="ECO:0000256" key="7">
    <source>
        <dbReference type="ARBA" id="ARBA00023136"/>
    </source>
</evidence>
<dbReference type="GO" id="GO:0009103">
    <property type="term" value="P:lipopolysaccharide biosynthetic process"/>
    <property type="evidence" value="ECO:0007669"/>
    <property type="project" value="UniProtKB-ARBA"/>
</dbReference>
<dbReference type="PANTHER" id="PTHR33908:SF11">
    <property type="entry name" value="MEMBRANE PROTEIN"/>
    <property type="match status" value="1"/>
</dbReference>
<keyword evidence="7 8" id="KW-0472">Membrane</keyword>
<dbReference type="EMBL" id="LCFD01000001">
    <property type="protein sequence ID" value="KKS87691.1"/>
    <property type="molecule type" value="Genomic_DNA"/>
</dbReference>
<feature type="transmembrane region" description="Helical" evidence="8">
    <location>
        <begin position="90"/>
        <end position="116"/>
    </location>
</feature>
<name>A0A0G1EXL7_9BACT</name>
<keyword evidence="6 8" id="KW-1133">Transmembrane helix</keyword>
<dbReference type="InterPro" id="IPR050297">
    <property type="entry name" value="LipidA_mod_glycosyltrf_83"/>
</dbReference>
<evidence type="ECO:0000256" key="3">
    <source>
        <dbReference type="ARBA" id="ARBA00022676"/>
    </source>
</evidence>
<keyword evidence="5 8" id="KW-0812">Transmembrane</keyword>
<dbReference type="STRING" id="1618446.UV61_C0001G0098"/>
<feature type="transmembrane region" description="Helical" evidence="8">
    <location>
        <begin position="294"/>
        <end position="312"/>
    </location>
</feature>
<evidence type="ECO:0000313" key="10">
    <source>
        <dbReference type="Proteomes" id="UP000034050"/>
    </source>
</evidence>
<evidence type="ECO:0000256" key="2">
    <source>
        <dbReference type="ARBA" id="ARBA00022475"/>
    </source>
</evidence>
<feature type="transmembrane region" description="Helical" evidence="8">
    <location>
        <begin position="6"/>
        <end position="24"/>
    </location>
</feature>
<dbReference type="GO" id="GO:0016763">
    <property type="term" value="F:pentosyltransferase activity"/>
    <property type="evidence" value="ECO:0007669"/>
    <property type="project" value="TreeGrafter"/>
</dbReference>
<sequence length="371" mass="44421">MKQQQWIHVLLFLLMIILFFFQLYRHRERYIKPYDFDYYADQYLHSQYVEGEGSKYIVSDYDLYSFAGHYYFTGGEVSRVNFENPPLGKYLLGLSIYLFNNQVVIYIAYALLYLWITYKFGILLLKRFDIGILALVLLVIDPYFLHAMSMPLLDLPMATFFLIGLYLFTTARSMKWYVLSSVFFGISIATKFFPFFAVILLCLVLYQWRYRRQHFWTFILTLPIIFLVYIASFFEFFINRQQDLVAFFQYQWWVIRWRMGNPIVVGNILNGIFFGREKIWWTEGGGYVFWTEEWSILMPITVITAFASIFILEKKHLYKLFYGYVVIFMTYIIFLTEGGLKYLAPLYPFFALFTAATLIKVGGKLTRYKRK</sequence>
<evidence type="ECO:0000256" key="1">
    <source>
        <dbReference type="ARBA" id="ARBA00004651"/>
    </source>
</evidence>
<keyword evidence="4" id="KW-0808">Transferase</keyword>
<evidence type="ECO:0000256" key="8">
    <source>
        <dbReference type="SAM" id="Phobius"/>
    </source>
</evidence>
<feature type="transmembrane region" description="Helical" evidence="8">
    <location>
        <begin position="319"/>
        <end position="336"/>
    </location>
</feature>
<gene>
    <name evidence="9" type="ORF">UV61_C0001G0098</name>
</gene>
<accession>A0A0G1EXL7</accession>
<evidence type="ECO:0000256" key="5">
    <source>
        <dbReference type="ARBA" id="ARBA00022692"/>
    </source>
</evidence>
<protein>
    <recommendedName>
        <fullName evidence="11">Glycosyltransferase RgtA/B/C/D-like domain-containing protein</fullName>
    </recommendedName>
</protein>
<dbReference type="GO" id="GO:0005886">
    <property type="term" value="C:plasma membrane"/>
    <property type="evidence" value="ECO:0007669"/>
    <property type="project" value="UniProtKB-SubCell"/>
</dbReference>
<evidence type="ECO:0000313" key="9">
    <source>
        <dbReference type="EMBL" id="KKS87691.1"/>
    </source>
</evidence>
<comment type="subcellular location">
    <subcellularLocation>
        <location evidence="1">Cell membrane</location>
        <topology evidence="1">Multi-pass membrane protein</topology>
    </subcellularLocation>
</comment>
<evidence type="ECO:0008006" key="11">
    <source>
        <dbReference type="Google" id="ProtNLM"/>
    </source>
</evidence>
<proteinExistence type="predicted"/>
<feature type="transmembrane region" description="Helical" evidence="8">
    <location>
        <begin position="128"/>
        <end position="145"/>
    </location>
</feature>
<feature type="transmembrane region" description="Helical" evidence="8">
    <location>
        <begin position="152"/>
        <end position="169"/>
    </location>
</feature>
<comment type="caution">
    <text evidence="9">The sequence shown here is derived from an EMBL/GenBank/DDBJ whole genome shotgun (WGS) entry which is preliminary data.</text>
</comment>
<feature type="transmembrane region" description="Helical" evidence="8">
    <location>
        <begin position="181"/>
        <end position="206"/>
    </location>
</feature>
<evidence type="ECO:0000256" key="6">
    <source>
        <dbReference type="ARBA" id="ARBA00022989"/>
    </source>
</evidence>
<reference evidence="9 10" key="1">
    <citation type="journal article" date="2015" name="Nature">
        <title>rRNA introns, odd ribosomes, and small enigmatic genomes across a large radiation of phyla.</title>
        <authorList>
            <person name="Brown C.T."/>
            <person name="Hug L.A."/>
            <person name="Thomas B.C."/>
            <person name="Sharon I."/>
            <person name="Castelle C.J."/>
            <person name="Singh A."/>
            <person name="Wilkins M.J."/>
            <person name="Williams K.H."/>
            <person name="Banfield J.F."/>
        </authorList>
    </citation>
    <scope>NUCLEOTIDE SEQUENCE [LARGE SCALE GENOMIC DNA]</scope>
</reference>
<organism evidence="9 10">
    <name type="scientific">Candidatus Gottesmanbacteria bacterium GW2011_GWB1_43_11</name>
    <dbReference type="NCBI Taxonomy" id="1618446"/>
    <lineage>
        <taxon>Bacteria</taxon>
        <taxon>Candidatus Gottesmaniibacteriota</taxon>
    </lineage>
</organism>
<keyword evidence="2" id="KW-1003">Cell membrane</keyword>
<dbReference type="PANTHER" id="PTHR33908">
    <property type="entry name" value="MANNOSYLTRANSFERASE YKCB-RELATED"/>
    <property type="match status" value="1"/>
</dbReference>
<keyword evidence="3" id="KW-0328">Glycosyltransferase</keyword>
<feature type="transmembrane region" description="Helical" evidence="8">
    <location>
        <begin position="342"/>
        <end position="361"/>
    </location>
</feature>
<evidence type="ECO:0000256" key="4">
    <source>
        <dbReference type="ARBA" id="ARBA00022679"/>
    </source>
</evidence>
<dbReference type="Proteomes" id="UP000034050">
    <property type="component" value="Unassembled WGS sequence"/>
</dbReference>
<feature type="transmembrane region" description="Helical" evidence="8">
    <location>
        <begin position="218"/>
        <end position="238"/>
    </location>
</feature>
<dbReference type="AlphaFoldDB" id="A0A0G1EXL7"/>